<accession>A0A7X5Y110</accession>
<reference evidence="1 2" key="1">
    <citation type="submission" date="2020-03" db="EMBL/GenBank/DDBJ databases">
        <title>Genomic Encyclopedia of Type Strains, Phase IV (KMG-IV): sequencing the most valuable type-strain genomes for metagenomic binning, comparative biology and taxonomic classification.</title>
        <authorList>
            <person name="Goeker M."/>
        </authorList>
    </citation>
    <scope>NUCLEOTIDE SEQUENCE [LARGE SCALE GENOMIC DNA]</scope>
    <source>
        <strain evidence="1 2">DSM 7225</strain>
    </source>
</reference>
<evidence type="ECO:0000313" key="1">
    <source>
        <dbReference type="EMBL" id="NJB99101.1"/>
    </source>
</evidence>
<sequence length="136" mass="14825">MRFAITTIIGALTLAGCVQNADYQAQRDAQARRELASALGDRVPGKPQDCINPGFTDGPQIIDTRTLVYRQGARLYRNDLASECPSLAPLSTVIVEMRGSQLCRNDQFRVVTPGMSIPSGYCRLGKFTPYTRAKGG</sequence>
<dbReference type="RefSeq" id="WP_125976004.1">
    <property type="nucleotide sequence ID" value="NZ_BAAADY010000015.1"/>
</dbReference>
<name>A0A7X5Y110_9SPHN</name>
<evidence type="ECO:0000313" key="2">
    <source>
        <dbReference type="Proteomes" id="UP000531251"/>
    </source>
</evidence>
<dbReference type="AlphaFoldDB" id="A0A7X5Y110"/>
<organism evidence="1 2">
    <name type="scientific">Sphingomonas trueperi</name>
    <dbReference type="NCBI Taxonomy" id="53317"/>
    <lineage>
        <taxon>Bacteria</taxon>
        <taxon>Pseudomonadati</taxon>
        <taxon>Pseudomonadota</taxon>
        <taxon>Alphaproteobacteria</taxon>
        <taxon>Sphingomonadales</taxon>
        <taxon>Sphingomonadaceae</taxon>
        <taxon>Sphingomonas</taxon>
    </lineage>
</organism>
<protein>
    <recommendedName>
        <fullName evidence="3">Lipoprotein</fullName>
    </recommendedName>
</protein>
<dbReference type="EMBL" id="JAATJB010000012">
    <property type="protein sequence ID" value="NJB99101.1"/>
    <property type="molecule type" value="Genomic_DNA"/>
</dbReference>
<keyword evidence="2" id="KW-1185">Reference proteome</keyword>
<gene>
    <name evidence="1" type="ORF">GGR89_003441</name>
</gene>
<proteinExistence type="predicted"/>
<comment type="caution">
    <text evidence="1">The sequence shown here is derived from an EMBL/GenBank/DDBJ whole genome shotgun (WGS) entry which is preliminary data.</text>
</comment>
<dbReference type="PROSITE" id="PS51257">
    <property type="entry name" value="PROKAR_LIPOPROTEIN"/>
    <property type="match status" value="1"/>
</dbReference>
<dbReference type="Proteomes" id="UP000531251">
    <property type="component" value="Unassembled WGS sequence"/>
</dbReference>
<evidence type="ECO:0008006" key="3">
    <source>
        <dbReference type="Google" id="ProtNLM"/>
    </source>
</evidence>